<dbReference type="InterPro" id="IPR050407">
    <property type="entry name" value="Geranylgeranyl_reductase"/>
</dbReference>
<keyword evidence="2" id="KW-1185">Reference proteome</keyword>
<dbReference type="SUPFAM" id="SSF51905">
    <property type="entry name" value="FAD/NAD(P)-binding domain"/>
    <property type="match status" value="1"/>
</dbReference>
<evidence type="ECO:0000313" key="2">
    <source>
        <dbReference type="Proteomes" id="UP001279553"/>
    </source>
</evidence>
<dbReference type="Pfam" id="PF12831">
    <property type="entry name" value="FAD_oxidored"/>
    <property type="match status" value="1"/>
</dbReference>
<proteinExistence type="predicted"/>
<dbReference type="AlphaFoldDB" id="A0AAW9DWH8"/>
<reference evidence="1 2" key="1">
    <citation type="submission" date="2023-11" db="EMBL/GenBank/DDBJ databases">
        <title>MicrobeMod: A computational toolkit for identifying prokaryotic methylation and restriction-modification with nanopore sequencing.</title>
        <authorList>
            <person name="Crits-Christoph A."/>
            <person name="Kang S.C."/>
            <person name="Lee H."/>
            <person name="Ostrov N."/>
        </authorList>
    </citation>
    <scope>NUCLEOTIDE SEQUENCE [LARGE SCALE GENOMIC DNA]</scope>
    <source>
        <strain evidence="1 2">DSMZ 700</strain>
    </source>
</reference>
<protein>
    <submittedName>
        <fullName evidence="1">NAD(P)/FAD-dependent oxidoreductase</fullName>
        <ecNumber evidence="1">1.-.-.-</ecNumber>
    </submittedName>
</protein>
<dbReference type="RefSeq" id="WP_319615467.1">
    <property type="nucleotide sequence ID" value="NZ_JAWXYB010000018.1"/>
</dbReference>
<dbReference type="InterPro" id="IPR011777">
    <property type="entry name" value="Geranylgeranyl_Rdtase_fam"/>
</dbReference>
<dbReference type="EMBL" id="JAWXYB010000018">
    <property type="protein sequence ID" value="MDX5932613.1"/>
    <property type="molecule type" value="Genomic_DNA"/>
</dbReference>
<name>A0AAW9DWH8_ACIAO</name>
<dbReference type="PRINTS" id="PR00420">
    <property type="entry name" value="RNGMNOXGNASE"/>
</dbReference>
<sequence>MATGHQVDLLVIGCGPAGASAARTAAEAGLSVLLIDRRSKIGDPVQCAEFVPLPMARHVKRTGTLVQTIATMTSFLPSGAQDISDFPGLIIDRGAFDRALAAEAGAAGATIWTDCRFLGWNGKVATLQQGERTVPVSARCLIGADGPHSSVAAALGLKPQPIVQTRQYTVPLRRPHTATDIYLSDRFPGGYGWLFPKATVANLGVGADRGLGPDLKTPLDQLHRDLAASGLVGTDILHRTGGAIPVGGARGMVHGNTVLVGDAAGLTHPITGAGISAAVISGEAAGHAAARWCAGEPKAFVEMEDDMQELFGPTLQRGVQCRSRFQPLWHSTATQDDTVMRHGWIAFEQYFAQAA</sequence>
<dbReference type="PANTHER" id="PTHR42685:SF22">
    <property type="entry name" value="CONDITIONED MEDIUM FACTOR RECEPTOR 1"/>
    <property type="match status" value="1"/>
</dbReference>
<comment type="caution">
    <text evidence="1">The sequence shown here is derived from an EMBL/GenBank/DDBJ whole genome shotgun (WGS) entry which is preliminary data.</text>
</comment>
<dbReference type="NCBIfam" id="TIGR02032">
    <property type="entry name" value="GG-red-SF"/>
    <property type="match status" value="1"/>
</dbReference>
<dbReference type="Gene3D" id="3.50.50.60">
    <property type="entry name" value="FAD/NAD(P)-binding domain"/>
    <property type="match status" value="1"/>
</dbReference>
<organism evidence="1 2">
    <name type="scientific">Acidiphilium acidophilum</name>
    <name type="common">Thiobacillus acidophilus</name>
    <dbReference type="NCBI Taxonomy" id="76588"/>
    <lineage>
        <taxon>Bacteria</taxon>
        <taxon>Pseudomonadati</taxon>
        <taxon>Pseudomonadota</taxon>
        <taxon>Alphaproteobacteria</taxon>
        <taxon>Acetobacterales</taxon>
        <taxon>Acidocellaceae</taxon>
        <taxon>Acidiphilium</taxon>
    </lineage>
</organism>
<dbReference type="GO" id="GO:0016628">
    <property type="term" value="F:oxidoreductase activity, acting on the CH-CH group of donors, NAD or NADP as acceptor"/>
    <property type="evidence" value="ECO:0007669"/>
    <property type="project" value="InterPro"/>
</dbReference>
<evidence type="ECO:0000313" key="1">
    <source>
        <dbReference type="EMBL" id="MDX5932613.1"/>
    </source>
</evidence>
<dbReference type="EC" id="1.-.-.-" evidence="1"/>
<accession>A0AAW9DWH8</accession>
<dbReference type="InterPro" id="IPR036188">
    <property type="entry name" value="FAD/NAD-bd_sf"/>
</dbReference>
<keyword evidence="1" id="KW-0560">Oxidoreductase</keyword>
<gene>
    <name evidence="1" type="ORF">SIL87_17815</name>
</gene>
<dbReference type="PANTHER" id="PTHR42685">
    <property type="entry name" value="GERANYLGERANYL DIPHOSPHATE REDUCTASE"/>
    <property type="match status" value="1"/>
</dbReference>
<dbReference type="Proteomes" id="UP001279553">
    <property type="component" value="Unassembled WGS sequence"/>
</dbReference>